<reference evidence="1 2" key="1">
    <citation type="submission" date="2021-09" db="EMBL/GenBank/DDBJ databases">
        <title>Genomic insights and catalytic innovation underlie evolution of tropane alkaloids biosynthesis.</title>
        <authorList>
            <person name="Wang Y.-J."/>
            <person name="Tian T."/>
            <person name="Huang J.-P."/>
            <person name="Huang S.-X."/>
        </authorList>
    </citation>
    <scope>NUCLEOTIDE SEQUENCE [LARGE SCALE GENOMIC DNA]</scope>
    <source>
        <strain evidence="1">KIB-2018</strain>
        <tissue evidence="1">Leaf</tissue>
    </source>
</reference>
<sequence>MLIINITLVVTDRVTCHHPSYAPIFQKELSTFSLQSVLFKITTADWLVWKVVAEDTMFIKRAAQLANMSAGFTSPHLNFDCIIATPSGRVSSVVIGLRHPLSHLQGNVVPVLRSQGLQVDVLQEDLKSKIFEEKLLLVVAMLLG</sequence>
<dbReference type="AlphaFoldDB" id="A0AAV8TPL0"/>
<keyword evidence="2" id="KW-1185">Reference proteome</keyword>
<evidence type="ECO:0000313" key="2">
    <source>
        <dbReference type="Proteomes" id="UP001159364"/>
    </source>
</evidence>
<proteinExistence type="predicted"/>
<gene>
    <name evidence="1" type="ORF">K2173_021544</name>
</gene>
<dbReference type="EMBL" id="JAIWQS010000004">
    <property type="protein sequence ID" value="KAJ8768391.1"/>
    <property type="molecule type" value="Genomic_DNA"/>
</dbReference>
<accession>A0AAV8TPL0</accession>
<organism evidence="1 2">
    <name type="scientific">Erythroxylum novogranatense</name>
    <dbReference type="NCBI Taxonomy" id="1862640"/>
    <lineage>
        <taxon>Eukaryota</taxon>
        <taxon>Viridiplantae</taxon>
        <taxon>Streptophyta</taxon>
        <taxon>Embryophyta</taxon>
        <taxon>Tracheophyta</taxon>
        <taxon>Spermatophyta</taxon>
        <taxon>Magnoliopsida</taxon>
        <taxon>eudicotyledons</taxon>
        <taxon>Gunneridae</taxon>
        <taxon>Pentapetalae</taxon>
        <taxon>rosids</taxon>
        <taxon>fabids</taxon>
        <taxon>Malpighiales</taxon>
        <taxon>Erythroxylaceae</taxon>
        <taxon>Erythroxylum</taxon>
    </lineage>
</organism>
<name>A0AAV8TPL0_9ROSI</name>
<protein>
    <submittedName>
        <fullName evidence="1">Uncharacterized protein</fullName>
    </submittedName>
</protein>
<dbReference type="Proteomes" id="UP001159364">
    <property type="component" value="Linkage Group LG04"/>
</dbReference>
<comment type="caution">
    <text evidence="1">The sequence shown here is derived from an EMBL/GenBank/DDBJ whole genome shotgun (WGS) entry which is preliminary data.</text>
</comment>
<evidence type="ECO:0000313" key="1">
    <source>
        <dbReference type="EMBL" id="KAJ8768391.1"/>
    </source>
</evidence>